<evidence type="ECO:0000256" key="3">
    <source>
        <dbReference type="ARBA" id="ARBA00012663"/>
    </source>
</evidence>
<comment type="catalytic activity">
    <reaction evidence="1">
        <text>Hydrolysis of terminal non-reducing N-acetyl-D-hexosamine residues in N-acetyl-beta-D-hexosaminides.</text>
        <dbReference type="EC" id="3.2.1.52"/>
    </reaction>
</comment>
<feature type="domain" description="Glycoside hydrolase family 20 catalytic" evidence="7">
    <location>
        <begin position="165"/>
        <end position="511"/>
    </location>
</feature>
<dbReference type="Gene3D" id="3.20.20.80">
    <property type="entry name" value="Glycosidases"/>
    <property type="match status" value="1"/>
</dbReference>
<dbReference type="InterPro" id="IPR017853">
    <property type="entry name" value="GH"/>
</dbReference>
<dbReference type="PANTHER" id="PTHR22600:SF57">
    <property type="entry name" value="BETA-N-ACETYLHEXOSAMINIDASE"/>
    <property type="match status" value="1"/>
</dbReference>
<dbReference type="PRINTS" id="PR00738">
    <property type="entry name" value="GLHYDRLASE20"/>
</dbReference>
<dbReference type="CDD" id="cd06563">
    <property type="entry name" value="GH20_chitobiase-like"/>
    <property type="match status" value="1"/>
</dbReference>
<evidence type="ECO:0000259" key="8">
    <source>
        <dbReference type="Pfam" id="PF02838"/>
    </source>
</evidence>
<dbReference type="InterPro" id="IPR015882">
    <property type="entry name" value="HEX_bac_N"/>
</dbReference>
<name>A0AAJ5W5Q4_9SPHI</name>
<dbReference type="Gene3D" id="3.30.379.10">
    <property type="entry name" value="Chitobiase/beta-hexosaminidase domain 2-like"/>
    <property type="match status" value="1"/>
</dbReference>
<dbReference type="InterPro" id="IPR029018">
    <property type="entry name" value="Hex-like_dom2"/>
</dbReference>
<dbReference type="GO" id="GO:0005975">
    <property type="term" value="P:carbohydrate metabolic process"/>
    <property type="evidence" value="ECO:0007669"/>
    <property type="project" value="InterPro"/>
</dbReference>
<evidence type="ECO:0000256" key="1">
    <source>
        <dbReference type="ARBA" id="ARBA00001231"/>
    </source>
</evidence>
<dbReference type="PANTHER" id="PTHR22600">
    <property type="entry name" value="BETA-HEXOSAMINIDASE"/>
    <property type="match status" value="1"/>
</dbReference>
<feature type="active site" description="Proton donor" evidence="6">
    <location>
        <position position="346"/>
    </location>
</feature>
<dbReference type="Pfam" id="PF13287">
    <property type="entry name" value="Fn3_assoc"/>
    <property type="match status" value="1"/>
</dbReference>
<evidence type="ECO:0000256" key="6">
    <source>
        <dbReference type="PIRSR" id="PIRSR625705-1"/>
    </source>
</evidence>
<accession>A0AAJ5W5Q4</accession>
<dbReference type="EC" id="3.2.1.52" evidence="3"/>
<protein>
    <recommendedName>
        <fullName evidence="3">beta-N-acetylhexosaminidase</fullName>
        <ecNumber evidence="3">3.2.1.52</ecNumber>
    </recommendedName>
</protein>
<evidence type="ECO:0000259" key="7">
    <source>
        <dbReference type="Pfam" id="PF00728"/>
    </source>
</evidence>
<dbReference type="SUPFAM" id="SSF55545">
    <property type="entry name" value="beta-N-acetylhexosaminidase-like domain"/>
    <property type="match status" value="1"/>
</dbReference>
<comment type="similarity">
    <text evidence="2">Belongs to the glycosyl hydrolase 20 family.</text>
</comment>
<evidence type="ECO:0000256" key="4">
    <source>
        <dbReference type="ARBA" id="ARBA00022801"/>
    </source>
</evidence>
<dbReference type="SUPFAM" id="SSF51445">
    <property type="entry name" value="(Trans)glycosidases"/>
    <property type="match status" value="1"/>
</dbReference>
<evidence type="ECO:0000256" key="5">
    <source>
        <dbReference type="ARBA" id="ARBA00023295"/>
    </source>
</evidence>
<dbReference type="Pfam" id="PF02838">
    <property type="entry name" value="Glyco_hydro_20b"/>
    <property type="match status" value="1"/>
</dbReference>
<dbReference type="Proteomes" id="UP001214530">
    <property type="component" value="Chromosome"/>
</dbReference>
<sequence>MIKIVLKLIGKVIFVLGPVVLCLTCSAQDKVFNLIPQPTHLEKGEGAFILKANTAIVPASVSDKGLAELLALRLKSLTGYDLKVAGTSANSNVIRFVSDANVKGGKEAYQLEVTSKAVVIKANQPEGWFYAMQTLVQLLPLKAERAGVNLGTRIPAVKIEDAPRFQWRGLMVDVSRHFFSKEVIKRYILQMSKYKMNVLHLHLTDNQGWRVEIKSLPKLTEVGAWRVPRKGYWRNQKAPEPGEQATDGGFYTQDDIRELVAYGQQYFVELVPEIDVPGHSLALIAAYPELSCTKKSQQVLAGDPWNASRTNVVCAGNDSVFVFLEKVIGELAGLFPSKYIHIGGDEVSRAYWDKCPVCQQRIKDEHLKSSEELQSYFLKRVSKIVLSKGKKPLGWYENLPGGLPDEMAVMSWKDDKGGILSSKKGQQVVMTPAAYTYLDFYQGDQYLENAIFTVNRLNTTFLFDPLPKGIEEKNVMGGQGSLWTEQVPNERKLQFMTWPRAFALSETLWSGAGKSSWTDFISRVESHLPMLDRDTVNYSRYFYDAVVSGVRGADKALLVNLTTEIEGLKIYYSFDDTDPDPYYPVYAGRPLDIPKGAQNIRVVTYRNGIQVGRLMRIPIAELERRTPAK</sequence>
<dbReference type="AlphaFoldDB" id="A0AAJ5W5Q4"/>
<dbReference type="Pfam" id="PF00728">
    <property type="entry name" value="Glyco_hydro_20"/>
    <property type="match status" value="1"/>
</dbReference>
<feature type="domain" description="Beta-hexosaminidase bacterial type N-terminal" evidence="8">
    <location>
        <begin position="33"/>
        <end position="162"/>
    </location>
</feature>
<dbReference type="GO" id="GO:0030203">
    <property type="term" value="P:glycosaminoglycan metabolic process"/>
    <property type="evidence" value="ECO:0007669"/>
    <property type="project" value="TreeGrafter"/>
</dbReference>
<dbReference type="InterPro" id="IPR026876">
    <property type="entry name" value="Fn3_assoc_repeat"/>
</dbReference>
<keyword evidence="4" id="KW-0378">Hydrolase</keyword>
<dbReference type="InterPro" id="IPR015883">
    <property type="entry name" value="Glyco_hydro_20_cat"/>
</dbReference>
<dbReference type="GO" id="GO:0004563">
    <property type="term" value="F:beta-N-acetylhexosaminidase activity"/>
    <property type="evidence" value="ECO:0007669"/>
    <property type="project" value="UniProtKB-EC"/>
</dbReference>
<proteinExistence type="inferred from homology"/>
<dbReference type="InterPro" id="IPR025705">
    <property type="entry name" value="Beta_hexosaminidase_sua/sub"/>
</dbReference>
<dbReference type="GO" id="GO:0016020">
    <property type="term" value="C:membrane"/>
    <property type="evidence" value="ECO:0007669"/>
    <property type="project" value="TreeGrafter"/>
</dbReference>
<dbReference type="EMBL" id="CP119313">
    <property type="protein sequence ID" value="WEK18065.1"/>
    <property type="molecule type" value="Genomic_DNA"/>
</dbReference>
<gene>
    <name evidence="9" type="ORF">P0Y49_14815</name>
</gene>
<reference evidence="9" key="1">
    <citation type="submission" date="2023-03" db="EMBL/GenBank/DDBJ databases">
        <title>Andean soil-derived lignocellulolytic bacterial consortium as a source of novel taxa and putative plastic-active enzymes.</title>
        <authorList>
            <person name="Diaz-Garcia L."/>
            <person name="Chuvochina M."/>
            <person name="Feuerriegel G."/>
            <person name="Bunk B."/>
            <person name="Sproer C."/>
            <person name="Streit W.R."/>
            <person name="Rodriguez L.M."/>
            <person name="Overmann J."/>
            <person name="Jimenez D.J."/>
        </authorList>
    </citation>
    <scope>NUCLEOTIDE SEQUENCE</scope>
    <source>
        <strain evidence="9">MAG 3858</strain>
    </source>
</reference>
<evidence type="ECO:0000313" key="10">
    <source>
        <dbReference type="Proteomes" id="UP001214530"/>
    </source>
</evidence>
<evidence type="ECO:0000256" key="2">
    <source>
        <dbReference type="ARBA" id="ARBA00006285"/>
    </source>
</evidence>
<evidence type="ECO:0000313" key="9">
    <source>
        <dbReference type="EMBL" id="WEK18065.1"/>
    </source>
</evidence>
<keyword evidence="5" id="KW-0326">Glycosidase</keyword>
<organism evidence="9 10">
    <name type="scientific">Candidatus Pedobacter colombiensis</name>
    <dbReference type="NCBI Taxonomy" id="3121371"/>
    <lineage>
        <taxon>Bacteria</taxon>
        <taxon>Pseudomonadati</taxon>
        <taxon>Bacteroidota</taxon>
        <taxon>Sphingobacteriia</taxon>
        <taxon>Sphingobacteriales</taxon>
        <taxon>Sphingobacteriaceae</taxon>
        <taxon>Pedobacter</taxon>
    </lineage>
</organism>